<evidence type="ECO:0000259" key="6">
    <source>
        <dbReference type="Pfam" id="PF15985"/>
    </source>
</evidence>
<dbReference type="HOGENOM" id="CLU_069847_1_0_1"/>
<dbReference type="Pfam" id="PF15985">
    <property type="entry name" value="KH_6"/>
    <property type="match status" value="1"/>
</dbReference>
<sequence length="302" mass="32097">MIRVVPGDVTTVPPSNAGEPSSSSAVRVGPGLLRGVSMSTRGASATTTQLVATKAGILGAVRPVDKGKGKAKGVEGRWIESDTRRYTPQVGDSVVCQITNRNPETYICTLLTSYHHCTLPALSFEGATKRSKPNLKIGTLIYAKIIQADRHSEPELTCVDPQTGKADGLGELKVNERDEGICRIYNISLALASSLLVPSHPLLPSLSTQFPFEAAVGHNGIVWVRAATPRHVVAVGKVLEAAGELSIPSILTGRSSTKSATADMDVDMQSLDGAGLSAQELVKLRGRLPEQDIVRIVQRYVN</sequence>
<dbReference type="GO" id="GO:0071034">
    <property type="term" value="P:CUT catabolic process"/>
    <property type="evidence" value="ECO:0007669"/>
    <property type="project" value="TreeGrafter"/>
</dbReference>
<dbReference type="GO" id="GO:0071038">
    <property type="term" value="P:TRAMP-dependent tRNA surveillance pathway"/>
    <property type="evidence" value="ECO:0007669"/>
    <property type="project" value="TreeGrafter"/>
</dbReference>
<dbReference type="CDD" id="cd22526">
    <property type="entry name" value="KH-I_Rrp40"/>
    <property type="match status" value="1"/>
</dbReference>
<comment type="subcellular location">
    <subcellularLocation>
        <location evidence="1">Nucleus</location>
    </subcellularLocation>
</comment>
<dbReference type="FunCoup" id="A0A066WCD0">
    <property type="interactions" value="346"/>
</dbReference>
<proteinExistence type="predicted"/>
<comment type="caution">
    <text evidence="7">The sequence shown here is derived from an EMBL/GenBank/DDBJ whole genome shotgun (WGS) entry which is preliminary data.</text>
</comment>
<dbReference type="Gene3D" id="2.40.50.140">
    <property type="entry name" value="Nucleic acid-binding proteins"/>
    <property type="match status" value="1"/>
</dbReference>
<evidence type="ECO:0000256" key="2">
    <source>
        <dbReference type="ARBA" id="ARBA00022490"/>
    </source>
</evidence>
<gene>
    <name evidence="7" type="ORF">K437DRAFT_233119</name>
</gene>
<dbReference type="Gene3D" id="3.30.1370.10">
    <property type="entry name" value="K Homology domain, type 1"/>
    <property type="match status" value="1"/>
</dbReference>
<evidence type="ECO:0000313" key="8">
    <source>
        <dbReference type="Proteomes" id="UP000027361"/>
    </source>
</evidence>
<keyword evidence="8" id="KW-1185">Reference proteome</keyword>
<protein>
    <recommendedName>
        <fullName evidence="6">K Homology domain-containing protein</fullName>
    </recommendedName>
</protein>
<dbReference type="PANTHER" id="PTHR21321:SF1">
    <property type="entry name" value="EXOSOME COMPLEX COMPONENT RRP40"/>
    <property type="match status" value="1"/>
</dbReference>
<dbReference type="AlphaFoldDB" id="A0A066WCD0"/>
<dbReference type="STRING" id="1037660.A0A066WCD0"/>
<dbReference type="InterPro" id="IPR026699">
    <property type="entry name" value="Exosome_RNA_bind1/RRP40/RRP4"/>
</dbReference>
<dbReference type="GO" id="GO:0071051">
    <property type="term" value="P:poly(A)-dependent snoRNA 3'-end processing"/>
    <property type="evidence" value="ECO:0007669"/>
    <property type="project" value="TreeGrafter"/>
</dbReference>
<dbReference type="GO" id="GO:0000176">
    <property type="term" value="C:nuclear exosome (RNase complex)"/>
    <property type="evidence" value="ECO:0007669"/>
    <property type="project" value="TreeGrafter"/>
</dbReference>
<dbReference type="GO" id="GO:0000467">
    <property type="term" value="P:exonucleolytic trimming to generate mature 3'-end of 5.8S rRNA from tricistronic rRNA transcript (SSU-rRNA, 5.8S rRNA, LSU-rRNA)"/>
    <property type="evidence" value="ECO:0007669"/>
    <property type="project" value="TreeGrafter"/>
</dbReference>
<dbReference type="Proteomes" id="UP000027361">
    <property type="component" value="Unassembled WGS sequence"/>
</dbReference>
<dbReference type="OrthoDB" id="340500at2759"/>
<evidence type="ECO:0000256" key="4">
    <source>
        <dbReference type="ARBA" id="ARBA00022884"/>
    </source>
</evidence>
<dbReference type="InterPro" id="IPR004088">
    <property type="entry name" value="KH_dom_type_1"/>
</dbReference>
<keyword evidence="2" id="KW-0963">Cytoplasm</keyword>
<dbReference type="InterPro" id="IPR036612">
    <property type="entry name" value="KH_dom_type_1_sf"/>
</dbReference>
<organism evidence="7 8">
    <name type="scientific">Tilletiaria anomala (strain ATCC 24038 / CBS 436.72 / UBC 951)</name>
    <dbReference type="NCBI Taxonomy" id="1037660"/>
    <lineage>
        <taxon>Eukaryota</taxon>
        <taxon>Fungi</taxon>
        <taxon>Dikarya</taxon>
        <taxon>Basidiomycota</taxon>
        <taxon>Ustilaginomycotina</taxon>
        <taxon>Exobasidiomycetes</taxon>
        <taxon>Georgefischeriales</taxon>
        <taxon>Tilletiariaceae</taxon>
        <taxon>Tilletiaria</taxon>
    </lineage>
</organism>
<dbReference type="InterPro" id="IPR012340">
    <property type="entry name" value="NA-bd_OB-fold"/>
</dbReference>
<dbReference type="GO" id="GO:0034475">
    <property type="term" value="P:U4 snRNA 3'-end processing"/>
    <property type="evidence" value="ECO:0007669"/>
    <property type="project" value="TreeGrafter"/>
</dbReference>
<feature type="domain" description="K Homology" evidence="6">
    <location>
        <begin position="186"/>
        <end position="229"/>
    </location>
</feature>
<feature type="region of interest" description="Disordered" evidence="5">
    <location>
        <begin position="1"/>
        <end position="28"/>
    </location>
</feature>
<evidence type="ECO:0000256" key="1">
    <source>
        <dbReference type="ARBA" id="ARBA00004123"/>
    </source>
</evidence>
<evidence type="ECO:0000256" key="5">
    <source>
        <dbReference type="SAM" id="MobiDB-lite"/>
    </source>
</evidence>
<dbReference type="Pfam" id="PF21262">
    <property type="entry name" value="RRP40_S1"/>
    <property type="match status" value="1"/>
</dbReference>
<dbReference type="OMA" id="SYMAFPN"/>
<dbReference type="SUPFAM" id="SSF50249">
    <property type="entry name" value="Nucleic acid-binding proteins"/>
    <property type="match status" value="1"/>
</dbReference>
<dbReference type="GO" id="GO:0000177">
    <property type="term" value="C:cytoplasmic exosome (RNase complex)"/>
    <property type="evidence" value="ECO:0007669"/>
    <property type="project" value="TreeGrafter"/>
</dbReference>
<dbReference type="SUPFAM" id="SSF54791">
    <property type="entry name" value="Eukaryotic type KH-domain (KH-domain type I)"/>
    <property type="match status" value="1"/>
</dbReference>
<dbReference type="RefSeq" id="XP_013244722.1">
    <property type="nucleotide sequence ID" value="XM_013389268.1"/>
</dbReference>
<reference evidence="7 8" key="1">
    <citation type="submission" date="2014-05" db="EMBL/GenBank/DDBJ databases">
        <title>Draft genome sequence of a rare smut relative, Tilletiaria anomala UBC 951.</title>
        <authorList>
            <consortium name="DOE Joint Genome Institute"/>
            <person name="Toome M."/>
            <person name="Kuo A."/>
            <person name="Henrissat B."/>
            <person name="Lipzen A."/>
            <person name="Tritt A."/>
            <person name="Yoshinaga Y."/>
            <person name="Zane M."/>
            <person name="Barry K."/>
            <person name="Grigoriev I.V."/>
            <person name="Spatafora J.W."/>
            <person name="Aimea M.C."/>
        </authorList>
    </citation>
    <scope>NUCLEOTIDE SEQUENCE [LARGE SCALE GENOMIC DNA]</scope>
    <source>
        <strain evidence="7 8">UBC 951</strain>
    </source>
</reference>
<dbReference type="PANTHER" id="PTHR21321">
    <property type="entry name" value="PNAS-3 RELATED"/>
    <property type="match status" value="1"/>
</dbReference>
<dbReference type="FunFam" id="2.40.50.140:FF:000127">
    <property type="entry name" value="Exosome complex component RRP40"/>
    <property type="match status" value="1"/>
</dbReference>
<evidence type="ECO:0000313" key="7">
    <source>
        <dbReference type="EMBL" id="KDN51376.1"/>
    </source>
</evidence>
<dbReference type="GO" id="GO:0003723">
    <property type="term" value="F:RNA binding"/>
    <property type="evidence" value="ECO:0007669"/>
    <property type="project" value="UniProtKB-KW"/>
</dbReference>
<dbReference type="GeneID" id="25262839"/>
<feature type="compositionally biased region" description="Polar residues" evidence="5">
    <location>
        <begin position="12"/>
        <end position="25"/>
    </location>
</feature>
<dbReference type="EMBL" id="JMSN01000016">
    <property type="protein sequence ID" value="KDN51376.1"/>
    <property type="molecule type" value="Genomic_DNA"/>
</dbReference>
<dbReference type="InterPro" id="IPR049469">
    <property type="entry name" value="RRP40_KH-I"/>
</dbReference>
<name>A0A066WCD0_TILAU</name>
<accession>A0A066WCD0</accession>
<dbReference type="InParanoid" id="A0A066WCD0"/>
<evidence type="ECO:0000256" key="3">
    <source>
        <dbReference type="ARBA" id="ARBA00022835"/>
    </source>
</evidence>
<keyword evidence="3" id="KW-0271">Exosome</keyword>
<dbReference type="GO" id="GO:0071035">
    <property type="term" value="P:nuclear polyadenylation-dependent rRNA catabolic process"/>
    <property type="evidence" value="ECO:0007669"/>
    <property type="project" value="TreeGrafter"/>
</dbReference>
<keyword evidence="4" id="KW-0694">RNA-binding</keyword>